<dbReference type="SMART" id="SM00421">
    <property type="entry name" value="HTH_LUXR"/>
    <property type="match status" value="1"/>
</dbReference>
<keyword evidence="1 5" id="KW-0597">Phosphoprotein</keyword>
<dbReference type="InterPro" id="IPR000792">
    <property type="entry name" value="Tscrpt_reg_LuxR_C"/>
</dbReference>
<feature type="modified residue" description="4-aspartylphosphate" evidence="5">
    <location>
        <position position="74"/>
    </location>
</feature>
<comment type="caution">
    <text evidence="8">The sequence shown here is derived from an EMBL/GenBank/DDBJ whole genome shotgun (WGS) entry which is preliminary data.</text>
</comment>
<protein>
    <submittedName>
        <fullName evidence="8">DNA-binding response regulator</fullName>
    </submittedName>
</protein>
<keyword evidence="4" id="KW-0804">Transcription</keyword>
<evidence type="ECO:0000256" key="2">
    <source>
        <dbReference type="ARBA" id="ARBA00023015"/>
    </source>
</evidence>
<dbReference type="EMBL" id="BSPC01000052">
    <property type="protein sequence ID" value="GLS21618.1"/>
    <property type="molecule type" value="Genomic_DNA"/>
</dbReference>
<dbReference type="CDD" id="cd06170">
    <property type="entry name" value="LuxR_C_like"/>
    <property type="match status" value="1"/>
</dbReference>
<evidence type="ECO:0000256" key="5">
    <source>
        <dbReference type="PROSITE-ProRule" id="PRU00169"/>
    </source>
</evidence>
<dbReference type="GO" id="GO:0003677">
    <property type="term" value="F:DNA binding"/>
    <property type="evidence" value="ECO:0007669"/>
    <property type="project" value="UniProtKB-KW"/>
</dbReference>
<keyword evidence="9" id="KW-1185">Reference proteome</keyword>
<sequence length="236" mass="25816">MPEWTNYTMTETSSTEAAPPIIRVAVIEDDPAALERITVALEAAPDISVIATAPNAARGKALIDSCAFDVLLCDLGLPDGSGMNLIRHASQKHADVDIMVITIFADQDKVLGSIKAGARGYLLKDERFDSFAESIREVRRGGSPISPVIARQLLKEFQPREQDADKKGLELLSKRELEVLKLLARGFTFVEIGDILKIGRSTVATYVKNIYQKLEVNSRAEAVFEASSMGVINMPR</sequence>
<evidence type="ECO:0000256" key="4">
    <source>
        <dbReference type="ARBA" id="ARBA00023163"/>
    </source>
</evidence>
<organism evidence="8 9">
    <name type="scientific">Labrys miyagiensis</name>
    <dbReference type="NCBI Taxonomy" id="346912"/>
    <lineage>
        <taxon>Bacteria</taxon>
        <taxon>Pseudomonadati</taxon>
        <taxon>Pseudomonadota</taxon>
        <taxon>Alphaproteobacteria</taxon>
        <taxon>Hyphomicrobiales</taxon>
        <taxon>Xanthobacteraceae</taxon>
        <taxon>Labrys</taxon>
    </lineage>
</organism>
<proteinExistence type="predicted"/>
<feature type="domain" description="Response regulatory" evidence="7">
    <location>
        <begin position="23"/>
        <end position="139"/>
    </location>
</feature>
<evidence type="ECO:0000313" key="9">
    <source>
        <dbReference type="Proteomes" id="UP001156882"/>
    </source>
</evidence>
<feature type="domain" description="HTH luxR-type" evidence="6">
    <location>
        <begin position="165"/>
        <end position="230"/>
    </location>
</feature>
<reference evidence="9" key="1">
    <citation type="journal article" date="2019" name="Int. J. Syst. Evol. Microbiol.">
        <title>The Global Catalogue of Microorganisms (GCM) 10K type strain sequencing project: providing services to taxonomists for standard genome sequencing and annotation.</title>
        <authorList>
            <consortium name="The Broad Institute Genomics Platform"/>
            <consortium name="The Broad Institute Genome Sequencing Center for Infectious Disease"/>
            <person name="Wu L."/>
            <person name="Ma J."/>
        </authorList>
    </citation>
    <scope>NUCLEOTIDE SEQUENCE [LARGE SCALE GENOMIC DNA]</scope>
    <source>
        <strain evidence="9">NBRC 101365</strain>
    </source>
</reference>
<dbReference type="SMART" id="SM00448">
    <property type="entry name" value="REC"/>
    <property type="match status" value="1"/>
</dbReference>
<dbReference type="CDD" id="cd17535">
    <property type="entry name" value="REC_NarL-like"/>
    <property type="match status" value="1"/>
</dbReference>
<evidence type="ECO:0000256" key="3">
    <source>
        <dbReference type="ARBA" id="ARBA00023125"/>
    </source>
</evidence>
<evidence type="ECO:0000256" key="1">
    <source>
        <dbReference type="ARBA" id="ARBA00022553"/>
    </source>
</evidence>
<dbReference type="InterPro" id="IPR058245">
    <property type="entry name" value="NreC/VraR/RcsB-like_REC"/>
</dbReference>
<dbReference type="PROSITE" id="PS50110">
    <property type="entry name" value="RESPONSE_REGULATORY"/>
    <property type="match status" value="1"/>
</dbReference>
<evidence type="ECO:0000259" key="6">
    <source>
        <dbReference type="PROSITE" id="PS50043"/>
    </source>
</evidence>
<dbReference type="SUPFAM" id="SSF46894">
    <property type="entry name" value="C-terminal effector domain of the bipartite response regulators"/>
    <property type="match status" value="1"/>
</dbReference>
<accession>A0ABQ6CMQ6</accession>
<keyword evidence="2" id="KW-0805">Transcription regulation</keyword>
<dbReference type="PANTHER" id="PTHR43214">
    <property type="entry name" value="TWO-COMPONENT RESPONSE REGULATOR"/>
    <property type="match status" value="1"/>
</dbReference>
<dbReference type="InterPro" id="IPR001789">
    <property type="entry name" value="Sig_transdc_resp-reg_receiver"/>
</dbReference>
<dbReference type="Proteomes" id="UP001156882">
    <property type="component" value="Unassembled WGS sequence"/>
</dbReference>
<dbReference type="InterPro" id="IPR011006">
    <property type="entry name" value="CheY-like_superfamily"/>
</dbReference>
<dbReference type="InterPro" id="IPR016032">
    <property type="entry name" value="Sig_transdc_resp-reg_C-effctor"/>
</dbReference>
<keyword evidence="3 8" id="KW-0238">DNA-binding</keyword>
<evidence type="ECO:0000259" key="7">
    <source>
        <dbReference type="PROSITE" id="PS50110"/>
    </source>
</evidence>
<dbReference type="InterPro" id="IPR039420">
    <property type="entry name" value="WalR-like"/>
</dbReference>
<dbReference type="PROSITE" id="PS50043">
    <property type="entry name" value="HTH_LUXR_2"/>
    <property type="match status" value="1"/>
</dbReference>
<dbReference type="PANTHER" id="PTHR43214:SF41">
    <property type="entry name" value="NITRATE_NITRITE RESPONSE REGULATOR PROTEIN NARP"/>
    <property type="match status" value="1"/>
</dbReference>
<dbReference type="PRINTS" id="PR00038">
    <property type="entry name" value="HTHLUXR"/>
</dbReference>
<evidence type="ECO:0000313" key="8">
    <source>
        <dbReference type="EMBL" id="GLS21618.1"/>
    </source>
</evidence>
<dbReference type="Pfam" id="PF00196">
    <property type="entry name" value="GerE"/>
    <property type="match status" value="1"/>
</dbReference>
<dbReference type="Pfam" id="PF00072">
    <property type="entry name" value="Response_reg"/>
    <property type="match status" value="1"/>
</dbReference>
<name>A0ABQ6CMQ6_9HYPH</name>
<dbReference type="SUPFAM" id="SSF52172">
    <property type="entry name" value="CheY-like"/>
    <property type="match status" value="1"/>
</dbReference>
<gene>
    <name evidence="8" type="ORF">GCM10007874_46350</name>
</gene>
<dbReference type="Gene3D" id="3.40.50.2300">
    <property type="match status" value="1"/>
</dbReference>